<feature type="compositionally biased region" description="Acidic residues" evidence="1">
    <location>
        <begin position="140"/>
        <end position="154"/>
    </location>
</feature>
<organism evidence="2 3">
    <name type="scientific">Brassica napus</name>
    <name type="common">Rape</name>
    <dbReference type="NCBI Taxonomy" id="3708"/>
    <lineage>
        <taxon>Eukaryota</taxon>
        <taxon>Viridiplantae</taxon>
        <taxon>Streptophyta</taxon>
        <taxon>Embryophyta</taxon>
        <taxon>Tracheophyta</taxon>
        <taxon>Spermatophyta</taxon>
        <taxon>Magnoliopsida</taxon>
        <taxon>eudicotyledons</taxon>
        <taxon>Gunneridae</taxon>
        <taxon>Pentapetalae</taxon>
        <taxon>rosids</taxon>
        <taxon>malvids</taxon>
        <taxon>Brassicales</taxon>
        <taxon>Brassicaceae</taxon>
        <taxon>Brassiceae</taxon>
        <taxon>Brassica</taxon>
    </lineage>
</organism>
<protein>
    <submittedName>
        <fullName evidence="2">BnaC04g44620D protein</fullName>
    </submittedName>
</protein>
<keyword evidence="3" id="KW-1185">Reference proteome</keyword>
<feature type="region of interest" description="Disordered" evidence="1">
    <location>
        <begin position="139"/>
        <end position="183"/>
    </location>
</feature>
<evidence type="ECO:0000256" key="1">
    <source>
        <dbReference type="SAM" id="MobiDB-lite"/>
    </source>
</evidence>
<sequence>MLFDLRCCGFVRQRGGKLVWVDMLMVDVNVSDPHIYIYIYIYFKLCYRVEMAIADDTAEGTFVWFDGVMTKLHNLRASEAVQMLAEDGVNPEDSRIPPFIADMEGKSYTFQVRVTAYNFTSNHKTLIFSIVDELGRVRDDDVDDNGGNEDDDDNMPNGKPAPVGFASGRATGNGSDGSIRYCA</sequence>
<reference evidence="2 3" key="1">
    <citation type="journal article" date="2014" name="Science">
        <title>Plant genetics. Early allopolyploid evolution in the post-Neolithic Brassica napus oilseed genome.</title>
        <authorList>
            <person name="Chalhoub B."/>
            <person name="Denoeud F."/>
            <person name="Liu S."/>
            <person name="Parkin I.A."/>
            <person name="Tang H."/>
            <person name="Wang X."/>
            <person name="Chiquet J."/>
            <person name="Belcram H."/>
            <person name="Tong C."/>
            <person name="Samans B."/>
            <person name="Correa M."/>
            <person name="Da Silva C."/>
            <person name="Just J."/>
            <person name="Falentin C."/>
            <person name="Koh C.S."/>
            <person name="Le Clainche I."/>
            <person name="Bernard M."/>
            <person name="Bento P."/>
            <person name="Noel B."/>
            <person name="Labadie K."/>
            <person name="Alberti A."/>
            <person name="Charles M."/>
            <person name="Arnaud D."/>
            <person name="Guo H."/>
            <person name="Daviaud C."/>
            <person name="Alamery S."/>
            <person name="Jabbari K."/>
            <person name="Zhao M."/>
            <person name="Edger P.P."/>
            <person name="Chelaifa H."/>
            <person name="Tack D."/>
            <person name="Lassalle G."/>
            <person name="Mestiri I."/>
            <person name="Schnel N."/>
            <person name="Le Paslier M.C."/>
            <person name="Fan G."/>
            <person name="Renault V."/>
            <person name="Bayer P.E."/>
            <person name="Golicz A.A."/>
            <person name="Manoli S."/>
            <person name="Lee T.H."/>
            <person name="Thi V.H."/>
            <person name="Chalabi S."/>
            <person name="Hu Q."/>
            <person name="Fan C."/>
            <person name="Tollenaere R."/>
            <person name="Lu Y."/>
            <person name="Battail C."/>
            <person name="Shen J."/>
            <person name="Sidebottom C.H."/>
            <person name="Wang X."/>
            <person name="Canaguier A."/>
            <person name="Chauveau A."/>
            <person name="Berard A."/>
            <person name="Deniot G."/>
            <person name="Guan M."/>
            <person name="Liu Z."/>
            <person name="Sun F."/>
            <person name="Lim Y.P."/>
            <person name="Lyons E."/>
            <person name="Town C.D."/>
            <person name="Bancroft I."/>
            <person name="Wang X."/>
            <person name="Meng J."/>
            <person name="Ma J."/>
            <person name="Pires J.C."/>
            <person name="King G.J."/>
            <person name="Brunel D."/>
            <person name="Delourme R."/>
            <person name="Renard M."/>
            <person name="Aury J.M."/>
            <person name="Adams K.L."/>
            <person name="Batley J."/>
            <person name="Snowdon R.J."/>
            <person name="Tost J."/>
            <person name="Edwards D."/>
            <person name="Zhou Y."/>
            <person name="Hua W."/>
            <person name="Sharpe A.G."/>
            <person name="Paterson A.H."/>
            <person name="Guan C."/>
            <person name="Wincker P."/>
        </authorList>
    </citation>
    <scope>NUCLEOTIDE SEQUENCE [LARGE SCALE GENOMIC DNA]</scope>
    <source>
        <strain evidence="3">cv. Darmor-bzh</strain>
    </source>
</reference>
<dbReference type="AlphaFoldDB" id="A0A078H3Y3"/>
<dbReference type="Gene3D" id="2.40.50.140">
    <property type="entry name" value="Nucleic acid-binding proteins"/>
    <property type="match status" value="1"/>
</dbReference>
<dbReference type="InterPro" id="IPR012340">
    <property type="entry name" value="NA-bd_OB-fold"/>
</dbReference>
<dbReference type="EMBL" id="LK032287">
    <property type="protein sequence ID" value="CDY32104.1"/>
    <property type="molecule type" value="Genomic_DNA"/>
</dbReference>
<dbReference type="Proteomes" id="UP000028999">
    <property type="component" value="Unassembled WGS sequence"/>
</dbReference>
<dbReference type="SUPFAM" id="SSF50249">
    <property type="entry name" value="Nucleic acid-binding proteins"/>
    <property type="match status" value="1"/>
</dbReference>
<dbReference type="PaxDb" id="3708-A0A078H3Y3"/>
<dbReference type="Gramene" id="CDY32104">
    <property type="protein sequence ID" value="CDY32104"/>
    <property type="gene ID" value="GSBRNA2T00051459001"/>
</dbReference>
<evidence type="ECO:0000313" key="2">
    <source>
        <dbReference type="EMBL" id="CDY32104.1"/>
    </source>
</evidence>
<accession>A0A078H3Y3</accession>
<gene>
    <name evidence="2" type="primary">BnaC04g44620D</name>
    <name evidence="2" type="ORF">GSBRNA2T00051459001</name>
</gene>
<name>A0A078H3Y3_BRANA</name>
<evidence type="ECO:0000313" key="3">
    <source>
        <dbReference type="Proteomes" id="UP000028999"/>
    </source>
</evidence>
<proteinExistence type="predicted"/>